<sequence length="177" mass="20838">MKQNVLNTIEQLYHHGDFGYVLLNYVDTNVWANKITHEIKGINVENLTDFNYSKCFTLYIMPSIHPKIKIGTDEFRAYIREHTYLNGLLVYISAIAPFAAIKYVRYEYVDGEIEMQEQYQPFDEETERIGKDILKLLENEGIEVLEKSLLEIEVPNISLELREEKVTVFHCLFEDSY</sequence>
<organism evidence="1 2">
    <name type="scientific">Aeribacillus pallidus</name>
    <dbReference type="NCBI Taxonomy" id="33936"/>
    <lineage>
        <taxon>Bacteria</taxon>
        <taxon>Bacillati</taxon>
        <taxon>Bacillota</taxon>
        <taxon>Bacilli</taxon>
        <taxon>Bacillales</taxon>
        <taxon>Bacillaceae</taxon>
        <taxon>Aeribacillus</taxon>
    </lineage>
</organism>
<dbReference type="RefSeq" id="WP_066249858.1">
    <property type="nucleotide sequence ID" value="NZ_CP017703.1"/>
</dbReference>
<protein>
    <submittedName>
        <fullName evidence="1">Uncharacterized protein</fullName>
    </submittedName>
</protein>
<accession>A0A161WBL8</accession>
<dbReference type="Proteomes" id="UP000214606">
    <property type="component" value="Chromosome"/>
</dbReference>
<dbReference type="AlphaFoldDB" id="A0A161WBL8"/>
<gene>
    <name evidence="1" type="ORF">AP3564_10570</name>
</gene>
<accession>A0A223E5S4</accession>
<proteinExistence type="predicted"/>
<name>A0A161WBL8_9BACI</name>
<dbReference type="KEGG" id="apak:AP3564_10570"/>
<evidence type="ECO:0000313" key="2">
    <source>
        <dbReference type="Proteomes" id="UP000214606"/>
    </source>
</evidence>
<dbReference type="EMBL" id="CP017703">
    <property type="protein sequence ID" value="ASS90604.1"/>
    <property type="molecule type" value="Genomic_DNA"/>
</dbReference>
<evidence type="ECO:0000313" key="1">
    <source>
        <dbReference type="EMBL" id="ASS90604.1"/>
    </source>
</evidence>
<reference evidence="1 2" key="1">
    <citation type="submission" date="2016-10" db="EMBL/GenBank/DDBJ databases">
        <title>The whole genome sequencing and assembly of Aeribacillus pallidus KCTC3564 strain.</title>
        <authorList>
            <person name="Lee Y.-J."/>
            <person name="Park M.-K."/>
            <person name="Yi H."/>
            <person name="Bahn Y.-S."/>
            <person name="Kim J.F."/>
            <person name="Lee D.-W."/>
        </authorList>
    </citation>
    <scope>NUCLEOTIDE SEQUENCE [LARGE SCALE GENOMIC DNA]</scope>
    <source>
        <strain evidence="1 2">KCTC3564</strain>
    </source>
</reference>